<feature type="compositionally biased region" description="Polar residues" evidence="1">
    <location>
        <begin position="145"/>
        <end position="156"/>
    </location>
</feature>
<name>A0A430FET2_9BIFI</name>
<dbReference type="Proteomes" id="UP000288607">
    <property type="component" value="Unassembled WGS sequence"/>
</dbReference>
<evidence type="ECO:0000313" key="3">
    <source>
        <dbReference type="Proteomes" id="UP000288607"/>
    </source>
</evidence>
<proteinExistence type="predicted"/>
<feature type="region of interest" description="Disordered" evidence="1">
    <location>
        <begin position="82"/>
        <end position="156"/>
    </location>
</feature>
<dbReference type="RefSeq" id="WP_126029998.1">
    <property type="nucleotide sequence ID" value="NZ_QXGJ01000004.1"/>
</dbReference>
<dbReference type="AlphaFoldDB" id="A0A430FET2"/>
<feature type="compositionally biased region" description="Acidic residues" evidence="1">
    <location>
        <begin position="92"/>
        <end position="103"/>
    </location>
</feature>
<accession>A0A430FET2</accession>
<organism evidence="2 3">
    <name type="scientific">Bifidobacterium callimiconis</name>
    <dbReference type="NCBI Taxonomy" id="2306973"/>
    <lineage>
        <taxon>Bacteria</taxon>
        <taxon>Bacillati</taxon>
        <taxon>Actinomycetota</taxon>
        <taxon>Actinomycetes</taxon>
        <taxon>Bifidobacteriales</taxon>
        <taxon>Bifidobacteriaceae</taxon>
        <taxon>Bifidobacterium</taxon>
    </lineage>
</organism>
<evidence type="ECO:0000313" key="2">
    <source>
        <dbReference type="EMBL" id="RSX51281.1"/>
    </source>
</evidence>
<evidence type="ECO:0000256" key="1">
    <source>
        <dbReference type="SAM" id="MobiDB-lite"/>
    </source>
</evidence>
<protein>
    <submittedName>
        <fullName evidence="2">Uncharacterized protein</fullName>
    </submittedName>
</protein>
<gene>
    <name evidence="2" type="ORF">D2E23_1126</name>
</gene>
<comment type="caution">
    <text evidence="2">The sequence shown here is derived from an EMBL/GenBank/DDBJ whole genome shotgun (WGS) entry which is preliminary data.</text>
</comment>
<dbReference type="OrthoDB" id="9835320at2"/>
<keyword evidence="3" id="KW-1185">Reference proteome</keyword>
<sequence>MARKQVSVARQSFMNGLLADERARMERKKKEAGELFGALWEFRDAAVRLREAAAVYREHQNARRKDLEEMLDLTDVESGIVMGATRLRENPVAEDEDADEDVRDDSPVASVAEDGDALPPEVGPDAFDDDGDGVDGAGEDAGAGSSVSFPWSSSNR</sequence>
<reference evidence="2 3" key="1">
    <citation type="submission" date="2018-09" db="EMBL/GenBank/DDBJ databases">
        <title>Characterization of the phylogenetic diversity of five novel species belonging to the genus Bifidobacterium.</title>
        <authorList>
            <person name="Lugli G.A."/>
            <person name="Duranti S."/>
            <person name="Milani C."/>
        </authorList>
    </citation>
    <scope>NUCLEOTIDE SEQUENCE [LARGE SCALE GENOMIC DNA]</scope>
    <source>
        <strain evidence="2 3">2028B</strain>
    </source>
</reference>
<dbReference type="EMBL" id="QXGJ01000004">
    <property type="protein sequence ID" value="RSX51281.1"/>
    <property type="molecule type" value="Genomic_DNA"/>
</dbReference>